<accession>A0A1I5W9L4</accession>
<sequence length="106" mass="11032">MRRIFVSLLGLGLVAGCAMPPEGTDEADVASFDRAVASIGCDLVDEGDYQAVEIQTGLSRPQTQEMASFRVETDAAVRLSNGGMRLVTGSCAPAEPAAEPADEETA</sequence>
<evidence type="ECO:0000313" key="2">
    <source>
        <dbReference type="Proteomes" id="UP000243106"/>
    </source>
</evidence>
<gene>
    <name evidence="1" type="ORF">SAMN05421853_102211</name>
</gene>
<dbReference type="RefSeq" id="WP_093009483.1">
    <property type="nucleotide sequence ID" value="NZ_FOXV01000002.1"/>
</dbReference>
<dbReference type="STRING" id="93684.SAMN05421853_102211"/>
<proteinExistence type="predicted"/>
<dbReference type="EMBL" id="FOXV01000002">
    <property type="protein sequence ID" value="SFQ16452.1"/>
    <property type="molecule type" value="Genomic_DNA"/>
</dbReference>
<dbReference type="Proteomes" id="UP000243106">
    <property type="component" value="Unassembled WGS sequence"/>
</dbReference>
<organism evidence="1 2">
    <name type="scientific">Roseivivax halotolerans</name>
    <dbReference type="NCBI Taxonomy" id="93684"/>
    <lineage>
        <taxon>Bacteria</taxon>
        <taxon>Pseudomonadati</taxon>
        <taxon>Pseudomonadota</taxon>
        <taxon>Alphaproteobacteria</taxon>
        <taxon>Rhodobacterales</taxon>
        <taxon>Roseobacteraceae</taxon>
        <taxon>Roseivivax</taxon>
    </lineage>
</organism>
<dbReference type="AlphaFoldDB" id="A0A1I5W9L4"/>
<reference evidence="2" key="1">
    <citation type="submission" date="2016-10" db="EMBL/GenBank/DDBJ databases">
        <authorList>
            <person name="Varghese N."/>
            <person name="Submissions S."/>
        </authorList>
    </citation>
    <scope>NUCLEOTIDE SEQUENCE [LARGE SCALE GENOMIC DNA]</scope>
    <source>
        <strain evidence="2">JCM 10271</strain>
    </source>
</reference>
<protein>
    <submittedName>
        <fullName evidence="1">Uncharacterized protein</fullName>
    </submittedName>
</protein>
<name>A0A1I5W9L4_9RHOB</name>
<keyword evidence="2" id="KW-1185">Reference proteome</keyword>
<dbReference type="PROSITE" id="PS51257">
    <property type="entry name" value="PROKAR_LIPOPROTEIN"/>
    <property type="match status" value="1"/>
</dbReference>
<evidence type="ECO:0000313" key="1">
    <source>
        <dbReference type="EMBL" id="SFQ16452.1"/>
    </source>
</evidence>